<keyword evidence="1" id="KW-0418">Kinase</keyword>
<dbReference type="NCBIfam" id="TIGR00229">
    <property type="entry name" value="sensory_box"/>
    <property type="match status" value="1"/>
</dbReference>
<dbReference type="InterPro" id="IPR013656">
    <property type="entry name" value="PAS_4"/>
</dbReference>
<organism evidence="4 5">
    <name type="scientific">Kineococcus xinjiangensis</name>
    <dbReference type="NCBI Taxonomy" id="512762"/>
    <lineage>
        <taxon>Bacteria</taxon>
        <taxon>Bacillati</taxon>
        <taxon>Actinomycetota</taxon>
        <taxon>Actinomycetes</taxon>
        <taxon>Kineosporiales</taxon>
        <taxon>Kineosporiaceae</taxon>
        <taxon>Kineococcus</taxon>
    </lineage>
</organism>
<proteinExistence type="predicted"/>
<dbReference type="GO" id="GO:0004674">
    <property type="term" value="F:protein serine/threonine kinase activity"/>
    <property type="evidence" value="ECO:0007669"/>
    <property type="project" value="UniProtKB-KW"/>
</dbReference>
<name>A0A2S6IF56_9ACTN</name>
<keyword evidence="1" id="KW-0808">Transferase</keyword>
<protein>
    <submittedName>
        <fullName evidence="4">PAS domain S-box-containing protein</fullName>
    </submittedName>
</protein>
<dbReference type="InterPro" id="IPR036890">
    <property type="entry name" value="HATPase_C_sf"/>
</dbReference>
<dbReference type="SUPFAM" id="SSF55874">
    <property type="entry name" value="ATPase domain of HSP90 chaperone/DNA topoisomerase II/histidine kinase"/>
    <property type="match status" value="1"/>
</dbReference>
<reference evidence="4 5" key="1">
    <citation type="submission" date="2018-02" db="EMBL/GenBank/DDBJ databases">
        <title>Genomic Encyclopedia of Archaeal and Bacterial Type Strains, Phase II (KMG-II): from individual species to whole genera.</title>
        <authorList>
            <person name="Goeker M."/>
        </authorList>
    </citation>
    <scope>NUCLEOTIDE SEQUENCE [LARGE SCALE GENOMIC DNA]</scope>
    <source>
        <strain evidence="4 5">DSM 22857</strain>
    </source>
</reference>
<keyword evidence="5" id="KW-1185">Reference proteome</keyword>
<dbReference type="EMBL" id="PTJD01000012">
    <property type="protein sequence ID" value="PPK92855.1"/>
    <property type="molecule type" value="Genomic_DNA"/>
</dbReference>
<evidence type="ECO:0000256" key="1">
    <source>
        <dbReference type="ARBA" id="ARBA00022527"/>
    </source>
</evidence>
<dbReference type="Pfam" id="PF08448">
    <property type="entry name" value="PAS_4"/>
    <property type="match status" value="1"/>
</dbReference>
<dbReference type="CDD" id="cd00130">
    <property type="entry name" value="PAS"/>
    <property type="match status" value="1"/>
</dbReference>
<dbReference type="InterPro" id="IPR050267">
    <property type="entry name" value="Anti-sigma-factor_SerPK"/>
</dbReference>
<dbReference type="Pfam" id="PF13581">
    <property type="entry name" value="HATPase_c_2"/>
    <property type="match status" value="1"/>
</dbReference>
<dbReference type="CDD" id="cd16936">
    <property type="entry name" value="HATPase_RsbW-like"/>
    <property type="match status" value="1"/>
</dbReference>
<dbReference type="AlphaFoldDB" id="A0A2S6IF56"/>
<dbReference type="InterPro" id="IPR035965">
    <property type="entry name" value="PAS-like_dom_sf"/>
</dbReference>
<accession>A0A2S6IF56</accession>
<dbReference type="PANTHER" id="PTHR35526:SF3">
    <property type="entry name" value="ANTI-SIGMA-F FACTOR RSBW"/>
    <property type="match status" value="1"/>
</dbReference>
<feature type="domain" description="Histidine kinase/HSP90-like ATPase" evidence="3">
    <location>
        <begin position="13"/>
        <end position="118"/>
    </location>
</feature>
<sequence>MSSRSLLLAPVPEAPGQARRWLAQALLEAGRQECLDAAELALSEVVTNVALHARTPAEVSVAVQPDGVRVEVRDFNSVIPMQRHYGQQASTGRGMALVASITDSCGVTPLADGKIVWFVVVPPAAEPSVEDLLALWDEEQWELPEGVDLVETAVQHAPSEQTRQVRLLAIPPLLWMAARQHHDALLRELALYAAVREDVVVDFAGVELARQTFSNAIIAAIADAQRHAVPPSASAAHHEAFDGHLPEAPEPFDLHLALHPEVGPAAAALQDALDAAERLAAGGELLAFPGQPEIIAVRDWVCEQVQSQLQSQLEGVAARPWPGAAQERFETAQHPHHLRRGDGHGFGAAVDVVSASEAGVVAADEGDRIVAVSRGLAAALGWDVTALVGRRIVTLVPPRLREAHIAAFSRHLSTGQSRIVGAALTLPVLHADGREVLCSFRLEQRPAPAGRSLYLAWIDPLPGTATTATA</sequence>
<dbReference type="InterPro" id="IPR003594">
    <property type="entry name" value="HATPase_dom"/>
</dbReference>
<feature type="domain" description="PAS fold-4" evidence="2">
    <location>
        <begin position="354"/>
        <end position="453"/>
    </location>
</feature>
<dbReference type="SUPFAM" id="SSF55785">
    <property type="entry name" value="PYP-like sensor domain (PAS domain)"/>
    <property type="match status" value="1"/>
</dbReference>
<evidence type="ECO:0000259" key="2">
    <source>
        <dbReference type="Pfam" id="PF08448"/>
    </source>
</evidence>
<dbReference type="OrthoDB" id="5244329at2"/>
<evidence type="ECO:0000259" key="3">
    <source>
        <dbReference type="Pfam" id="PF13581"/>
    </source>
</evidence>
<dbReference type="RefSeq" id="WP_158257278.1">
    <property type="nucleotide sequence ID" value="NZ_PTJD01000012.1"/>
</dbReference>
<dbReference type="Gene3D" id="3.30.565.10">
    <property type="entry name" value="Histidine kinase-like ATPase, C-terminal domain"/>
    <property type="match status" value="1"/>
</dbReference>
<dbReference type="PANTHER" id="PTHR35526">
    <property type="entry name" value="ANTI-SIGMA-F FACTOR RSBW-RELATED"/>
    <property type="match status" value="1"/>
</dbReference>
<comment type="caution">
    <text evidence="4">The sequence shown here is derived from an EMBL/GenBank/DDBJ whole genome shotgun (WGS) entry which is preliminary data.</text>
</comment>
<evidence type="ECO:0000313" key="5">
    <source>
        <dbReference type="Proteomes" id="UP000239485"/>
    </source>
</evidence>
<dbReference type="Proteomes" id="UP000239485">
    <property type="component" value="Unassembled WGS sequence"/>
</dbReference>
<keyword evidence="1" id="KW-0723">Serine/threonine-protein kinase</keyword>
<gene>
    <name evidence="4" type="ORF">CLV92_11228</name>
</gene>
<dbReference type="InterPro" id="IPR000014">
    <property type="entry name" value="PAS"/>
</dbReference>
<evidence type="ECO:0000313" key="4">
    <source>
        <dbReference type="EMBL" id="PPK92855.1"/>
    </source>
</evidence>
<dbReference type="Gene3D" id="3.30.450.20">
    <property type="entry name" value="PAS domain"/>
    <property type="match status" value="1"/>
</dbReference>